<evidence type="ECO:0000256" key="3">
    <source>
        <dbReference type="ARBA" id="ARBA00023172"/>
    </source>
</evidence>
<accession>A0A242M2B9</accession>
<dbReference type="Gene3D" id="1.10.150.130">
    <property type="match status" value="1"/>
</dbReference>
<evidence type="ECO:0000313" key="6">
    <source>
        <dbReference type="Proteomes" id="UP000195221"/>
    </source>
</evidence>
<dbReference type="Gene3D" id="1.10.443.10">
    <property type="entry name" value="Intergrase catalytic core"/>
    <property type="match status" value="1"/>
</dbReference>
<evidence type="ECO:0000259" key="4">
    <source>
        <dbReference type="PROSITE" id="PS51898"/>
    </source>
</evidence>
<dbReference type="PANTHER" id="PTHR30349">
    <property type="entry name" value="PHAGE INTEGRASE-RELATED"/>
    <property type="match status" value="1"/>
</dbReference>
<dbReference type="InterPro" id="IPR050090">
    <property type="entry name" value="Tyrosine_recombinase_XerCD"/>
</dbReference>
<evidence type="ECO:0000256" key="1">
    <source>
        <dbReference type="ARBA" id="ARBA00022908"/>
    </source>
</evidence>
<dbReference type="Pfam" id="PF00589">
    <property type="entry name" value="Phage_integrase"/>
    <property type="match status" value="1"/>
</dbReference>
<dbReference type="AlphaFoldDB" id="A0A242M2B9"/>
<proteinExistence type="predicted"/>
<sequence>MVAVEGGFAMAALNNSYAAQMHALTPGALGSYLDEFASELARKGYAPLTISGYAASIAHFGGWLERHRIAVEAIDDQCVKAFAAHRCQCPGARRCQSVSRKYVARVVRFIGYLRQRGTLNQIEDPVRPEPPAALGEFCNWLLNHRGLSPRTIDRHNRLICKLLPALGADTTRWDAAIVRDVITAEVKRNKIPNAKCVISALRMYLRFLASVNLCRPGLDLAVPTVAQWRLSALPRYLVEDDIERIVNSCDLETDTGVRDHAILLLLARLGLRGGDIVNLRLDDIDWRSGQLQIRGKSRREVRLPLPQDAGDALLEYLVRVRPSTPVGQVFLCMNAPWRPFATSATVCSIVGFALCRAGICKPPSKGANLLRHSVATSMLRGGATLDAIGTVLRHRSSQTTAHYAKVDVVLLRGIAQPWPGGVSC</sequence>
<comment type="caution">
    <text evidence="5">The sequence shown here is derived from an EMBL/GenBank/DDBJ whole genome shotgun (WGS) entry which is preliminary data.</text>
</comment>
<dbReference type="InterPro" id="IPR011010">
    <property type="entry name" value="DNA_brk_join_enz"/>
</dbReference>
<dbReference type="PROSITE" id="PS51898">
    <property type="entry name" value="TYR_RECOMBINASE"/>
    <property type="match status" value="1"/>
</dbReference>
<evidence type="ECO:0000313" key="5">
    <source>
        <dbReference type="EMBL" id="OTP65250.1"/>
    </source>
</evidence>
<dbReference type="InterPro" id="IPR013762">
    <property type="entry name" value="Integrase-like_cat_sf"/>
</dbReference>
<reference evidence="5 6" key="1">
    <citation type="submission" date="2017-03" db="EMBL/GenBank/DDBJ databases">
        <title>Genome analysis of strain PAMC 26577.</title>
        <authorList>
            <person name="Oh H.-M."/>
            <person name="Yang J.-A."/>
        </authorList>
    </citation>
    <scope>NUCLEOTIDE SEQUENCE [LARGE SCALE GENOMIC DNA]</scope>
    <source>
        <strain evidence="5 6">PAMC 26577</strain>
    </source>
</reference>
<dbReference type="GO" id="GO:0006310">
    <property type="term" value="P:DNA recombination"/>
    <property type="evidence" value="ECO:0007669"/>
    <property type="project" value="UniProtKB-KW"/>
</dbReference>
<keyword evidence="1" id="KW-0229">DNA integration</keyword>
<dbReference type="GO" id="GO:0015074">
    <property type="term" value="P:DNA integration"/>
    <property type="evidence" value="ECO:0007669"/>
    <property type="project" value="UniProtKB-KW"/>
</dbReference>
<keyword evidence="3" id="KW-0233">DNA recombination</keyword>
<dbReference type="SUPFAM" id="SSF56349">
    <property type="entry name" value="DNA breaking-rejoining enzymes"/>
    <property type="match status" value="1"/>
</dbReference>
<name>A0A242M2B9_CABSO</name>
<dbReference type="PANTHER" id="PTHR30349:SF90">
    <property type="entry name" value="TYROSINE RECOMBINASE XERD"/>
    <property type="match status" value="1"/>
</dbReference>
<dbReference type="InterPro" id="IPR002104">
    <property type="entry name" value="Integrase_catalytic"/>
</dbReference>
<evidence type="ECO:0000256" key="2">
    <source>
        <dbReference type="ARBA" id="ARBA00023125"/>
    </source>
</evidence>
<protein>
    <submittedName>
        <fullName evidence="5">Putative integrase/recombinase</fullName>
    </submittedName>
</protein>
<organism evidence="5 6">
    <name type="scientific">Caballeronia sordidicola</name>
    <name type="common">Burkholderia sordidicola</name>
    <dbReference type="NCBI Taxonomy" id="196367"/>
    <lineage>
        <taxon>Bacteria</taxon>
        <taxon>Pseudomonadati</taxon>
        <taxon>Pseudomonadota</taxon>
        <taxon>Betaproteobacteria</taxon>
        <taxon>Burkholderiales</taxon>
        <taxon>Burkholderiaceae</taxon>
        <taxon>Caballeronia</taxon>
    </lineage>
</organism>
<dbReference type="InterPro" id="IPR010998">
    <property type="entry name" value="Integrase_recombinase_N"/>
</dbReference>
<feature type="domain" description="Tyr recombinase" evidence="4">
    <location>
        <begin position="232"/>
        <end position="416"/>
    </location>
</feature>
<keyword evidence="2" id="KW-0238">DNA-binding</keyword>
<gene>
    <name evidence="5" type="ORF">PAMC26577_40490</name>
</gene>
<dbReference type="Proteomes" id="UP000195221">
    <property type="component" value="Unassembled WGS sequence"/>
</dbReference>
<dbReference type="EMBL" id="NBTZ01000182">
    <property type="protein sequence ID" value="OTP65250.1"/>
    <property type="molecule type" value="Genomic_DNA"/>
</dbReference>
<dbReference type="GO" id="GO:0003677">
    <property type="term" value="F:DNA binding"/>
    <property type="evidence" value="ECO:0007669"/>
    <property type="project" value="UniProtKB-KW"/>
</dbReference>